<evidence type="ECO:0000313" key="2">
    <source>
        <dbReference type="Proteomes" id="UP000236630"/>
    </source>
</evidence>
<dbReference type="AlphaFoldDB" id="A0A2H5QWF1"/>
<evidence type="ECO:0000313" key="1">
    <source>
        <dbReference type="EMBL" id="GAY68951.1"/>
    </source>
</evidence>
<dbReference type="EMBL" id="BDQV01001025">
    <property type="protein sequence ID" value="GAY68951.1"/>
    <property type="molecule type" value="Genomic_DNA"/>
</dbReference>
<gene>
    <name evidence="1" type="ORF">CUMW_268180</name>
</gene>
<accession>A0A2H5QWF1</accession>
<comment type="caution">
    <text evidence="1">The sequence shown here is derived from an EMBL/GenBank/DDBJ whole genome shotgun (WGS) entry which is preliminary data.</text>
</comment>
<keyword evidence="2" id="KW-1185">Reference proteome</keyword>
<dbReference type="Proteomes" id="UP000236630">
    <property type="component" value="Unassembled WGS sequence"/>
</dbReference>
<reference evidence="1 2" key="1">
    <citation type="journal article" date="2017" name="Front. Genet.">
        <title>Draft sequencing of the heterozygous diploid genome of Satsuma (Citrus unshiu Marc.) using a hybrid assembly approach.</title>
        <authorList>
            <person name="Shimizu T."/>
            <person name="Tanizawa Y."/>
            <person name="Mochizuki T."/>
            <person name="Nagasaki H."/>
            <person name="Yoshioka T."/>
            <person name="Toyoda A."/>
            <person name="Fujiyama A."/>
            <person name="Kaminuma E."/>
            <person name="Nakamura Y."/>
        </authorList>
    </citation>
    <scope>NUCLEOTIDE SEQUENCE [LARGE SCALE GENOMIC DNA]</scope>
    <source>
        <strain evidence="2">cv. Miyagawa wase</strain>
    </source>
</reference>
<organism evidence="1 2">
    <name type="scientific">Citrus unshiu</name>
    <name type="common">Satsuma mandarin</name>
    <name type="synonym">Citrus nobilis var. unshiu</name>
    <dbReference type="NCBI Taxonomy" id="55188"/>
    <lineage>
        <taxon>Eukaryota</taxon>
        <taxon>Viridiplantae</taxon>
        <taxon>Streptophyta</taxon>
        <taxon>Embryophyta</taxon>
        <taxon>Tracheophyta</taxon>
        <taxon>Spermatophyta</taxon>
        <taxon>Magnoliopsida</taxon>
        <taxon>eudicotyledons</taxon>
        <taxon>Gunneridae</taxon>
        <taxon>Pentapetalae</taxon>
        <taxon>rosids</taxon>
        <taxon>malvids</taxon>
        <taxon>Sapindales</taxon>
        <taxon>Rutaceae</taxon>
        <taxon>Aurantioideae</taxon>
        <taxon>Citrus</taxon>
    </lineage>
</organism>
<name>A0A2H5QWF1_CITUN</name>
<protein>
    <submittedName>
        <fullName evidence="1">Uncharacterized protein</fullName>
    </submittedName>
</protein>
<proteinExistence type="predicted"/>
<sequence length="58" mass="6778">MENVTVPPRPNYSYYFRPWFGAAVKWHCAGQMANYTCSTKTRNHPRVCAGLVWLYCSF</sequence>